<feature type="compositionally biased region" description="Polar residues" evidence="2">
    <location>
        <begin position="1480"/>
        <end position="1516"/>
    </location>
</feature>
<feature type="region of interest" description="Disordered" evidence="2">
    <location>
        <begin position="1460"/>
        <end position="1531"/>
    </location>
</feature>
<feature type="region of interest" description="Disordered" evidence="2">
    <location>
        <begin position="450"/>
        <end position="675"/>
    </location>
</feature>
<comment type="caution">
    <text evidence="3">The sequence shown here is derived from an EMBL/GenBank/DDBJ whole genome shotgun (WGS) entry which is preliminary data.</text>
</comment>
<dbReference type="InterPro" id="IPR006652">
    <property type="entry name" value="Kelch_1"/>
</dbReference>
<evidence type="ECO:0000256" key="2">
    <source>
        <dbReference type="SAM" id="MobiDB-lite"/>
    </source>
</evidence>
<feature type="compositionally biased region" description="Polar residues" evidence="2">
    <location>
        <begin position="587"/>
        <end position="600"/>
    </location>
</feature>
<feature type="compositionally biased region" description="Pro residues" evidence="2">
    <location>
        <begin position="513"/>
        <end position="535"/>
    </location>
</feature>
<feature type="coiled-coil region" evidence="1">
    <location>
        <begin position="927"/>
        <end position="996"/>
    </location>
</feature>
<feature type="compositionally biased region" description="Polar residues" evidence="2">
    <location>
        <begin position="1367"/>
        <end position="1385"/>
    </location>
</feature>
<reference evidence="3 4" key="1">
    <citation type="submission" date="2024-04" db="EMBL/GenBank/DDBJ databases">
        <title>Phyllosticta paracitricarpa is synonymous to the EU quarantine fungus P. citricarpa based on phylogenomic analyses.</title>
        <authorList>
            <consortium name="Lawrence Berkeley National Laboratory"/>
            <person name="Van Ingen-Buijs V.A."/>
            <person name="Van Westerhoven A.C."/>
            <person name="Haridas S."/>
            <person name="Skiadas P."/>
            <person name="Martin F."/>
            <person name="Groenewald J.Z."/>
            <person name="Crous P.W."/>
            <person name="Seidl M.F."/>
        </authorList>
    </citation>
    <scope>NUCLEOTIDE SEQUENCE [LARGE SCALE GENOMIC DNA]</scope>
    <source>
        <strain evidence="3 4">CBS 123374</strain>
    </source>
</reference>
<feature type="compositionally biased region" description="Polar residues" evidence="2">
    <location>
        <begin position="1268"/>
        <end position="1280"/>
    </location>
</feature>
<feature type="compositionally biased region" description="Polar residues" evidence="2">
    <location>
        <begin position="633"/>
        <end position="663"/>
    </location>
</feature>
<dbReference type="PANTHER" id="PTHR23244">
    <property type="entry name" value="KELCH REPEAT DOMAIN"/>
    <property type="match status" value="1"/>
</dbReference>
<dbReference type="InterPro" id="IPR015915">
    <property type="entry name" value="Kelch-typ_b-propeller"/>
</dbReference>
<feature type="region of interest" description="Disordered" evidence="2">
    <location>
        <begin position="783"/>
        <end position="804"/>
    </location>
</feature>
<feature type="compositionally biased region" description="Basic and acidic residues" evidence="2">
    <location>
        <begin position="558"/>
        <end position="572"/>
    </location>
</feature>
<feature type="compositionally biased region" description="Low complexity" evidence="2">
    <location>
        <begin position="50"/>
        <end position="64"/>
    </location>
</feature>
<feature type="region of interest" description="Disordered" evidence="2">
    <location>
        <begin position="1"/>
        <end position="123"/>
    </location>
</feature>
<feature type="region of interest" description="Disordered" evidence="2">
    <location>
        <begin position="1343"/>
        <end position="1403"/>
    </location>
</feature>
<dbReference type="Pfam" id="PF24681">
    <property type="entry name" value="Kelch_KLHDC2_KLHL20_DRC7"/>
    <property type="match status" value="1"/>
</dbReference>
<proteinExistence type="predicted"/>
<keyword evidence="1" id="KW-0175">Coiled coil</keyword>
<dbReference type="SUPFAM" id="SSF117281">
    <property type="entry name" value="Kelch motif"/>
    <property type="match status" value="1"/>
</dbReference>
<sequence length="1531" mass="166385">MSFLFKSKKQQPSALPAASRAITSSDGPQSSSSSPAAANGNKPPRDDGSPKTGSSSQTPTPGTSVNNSLSSLGGPADTQSPEPKSTPRERSDSELQNGRPVQPHPPRGASESPYPWSQRRLNFTTGANPFPRYGAAVNAGASKDGTIYVMGGLVNGTTVKGDLWIVESGGGNMACFPASTTSEGPGPRVGHASLLVGNAFIVFGGDTKLDEGDLLDDTLYLLNTSTKQWSRALPAGPRPSGRYGHTLNILGSKLFVFGGQVEGTFFNDLACFDLNALQSPSNRWEVLVKNSTEGGPPAGQVPPARTNHSMVQWNDKLYLFGGTDGINWFSDVWCFDPKTNSWSELDCIGYIPLAREGHAAAIVNDTMYIFGGRTREGTDLGDLAAFRITSRRWYMFQNMGPSPSPRSGHSMTAYGQRVIVLAGEPSSSAPDRNELSIAYILDTSKIRYPSSENQAAAGDRGPMRKLSGGGAQSGIPQARGGGRESMMGGPPRPSEGPPGAAIGPANSRLPRASGPPPQQQPPQPRPNGNGPPPRPGSKTPTKAERGYGSLSEAQKSAVMDRDTMSPVRRDSPSTDANMQAARGLREQSPNIRSPPGQQVRSMAHQHKSSSDSMRNPPSRSESRSNKHKPSVDSIAQSSPRTSAAGDSSATPTASRELDQTAQIDSGVGSSPAIKQQNDEIVKELEAARNRNAWLASELALARKAGYQANASPSQFLDERAAEAFGDDDRPLVEALIKMRAELAKIQGSIDAQAVEAANKIAQIEKQRDAAISEAVYAKTKLAAHGGSQAGTPQPDSARGNMTPDIDRMNELNRRLASSLNAQSELSSRVDSLLVELEAEKRARKLAEETAETANKRAGELDSFRQRSVMEVESLKAALHEAEKMAREESANAAEASANARMLSVDKNELAEKLARSSEDISNHANVLQTLREAVNASSERATHLEEKLEEERTQRAEYEQQLARLRSEHEERSRDLESSTRRLRDAEEMAAKHAAEAATHRQAVLSGLSQIADRNGEGDSATNERIKILQEQAEAANAMVRKNQEAADTASEKLRRAEERIAGLETFQEQASREGLSVRKQLQNAMREMQQLQAEKAELQQQFERQLLETNAHEVQLKTLKNLLDERGIGTTAESHRRSRALDSPISRFSTPELNRVRELEQQLEASLKAHDEIRSNFESREAEISKEWEEKITALHNDHQAAVKYLRGTEKMLAKMKQELDKYKAQNAELEENLKSQRNGTSEGESSEPMRQEMEKLQTKLKEDVSNLESQISSLQSDLATARSEQETATQNAQQLEVTMAQKAVEIDTLRHERAMLEERAREAEQRVQMFLDQFETSVDSYRRQSSMAMQPHGDEGNNHGHRKNNSTGESVYSQTTDVTQRTPTPDAAAANSANSANSAAQRSSMALDSLATELESLRSNWESTNRAYRLSERFDFDRTPTSAAGDLSESLSQWQSRINFDDDDDDNQYGQALGSPKLAQQSKSPTHARQSSGNSIKAQTVTAPSTTMNVNGEQVGSPKGPGPGGAAMI</sequence>
<dbReference type="EMBL" id="JBBWRZ010000008">
    <property type="protein sequence ID" value="KAK8230673.1"/>
    <property type="molecule type" value="Genomic_DNA"/>
</dbReference>
<feature type="compositionally biased region" description="Basic and acidic residues" evidence="2">
    <location>
        <begin position="1249"/>
        <end position="1266"/>
    </location>
</feature>
<feature type="coiled-coil region" evidence="1">
    <location>
        <begin position="829"/>
        <end position="898"/>
    </location>
</feature>
<gene>
    <name evidence="3" type="ORF">HDK90DRAFT_329886</name>
</gene>
<dbReference type="SMART" id="SM00612">
    <property type="entry name" value="Kelch"/>
    <property type="match status" value="2"/>
</dbReference>
<feature type="compositionally biased region" description="Low complexity" evidence="2">
    <location>
        <begin position="24"/>
        <end position="34"/>
    </location>
</feature>
<dbReference type="PANTHER" id="PTHR23244:SF456">
    <property type="entry name" value="MULTIPLE EPIDERMAL GROWTH FACTOR-LIKE DOMAINS PROTEIN 8"/>
    <property type="match status" value="1"/>
</dbReference>
<accession>A0ABR1YIC6</accession>
<feature type="compositionally biased region" description="Polar residues" evidence="2">
    <location>
        <begin position="65"/>
        <end position="83"/>
    </location>
</feature>
<feature type="compositionally biased region" description="Low complexity" evidence="2">
    <location>
        <begin position="1389"/>
        <end position="1402"/>
    </location>
</feature>
<dbReference type="Gene3D" id="2.120.10.80">
    <property type="entry name" value="Kelch-type beta propeller"/>
    <property type="match status" value="1"/>
</dbReference>
<evidence type="ECO:0000256" key="1">
    <source>
        <dbReference type="SAM" id="Coils"/>
    </source>
</evidence>
<evidence type="ECO:0000313" key="3">
    <source>
        <dbReference type="EMBL" id="KAK8230673.1"/>
    </source>
</evidence>
<evidence type="ECO:0000313" key="4">
    <source>
        <dbReference type="Proteomes" id="UP001492380"/>
    </source>
</evidence>
<feature type="coiled-coil region" evidence="1">
    <location>
        <begin position="1026"/>
        <end position="1109"/>
    </location>
</feature>
<keyword evidence="4" id="KW-1185">Reference proteome</keyword>
<protein>
    <submittedName>
        <fullName evidence="3">Cell polarity protein-like protein</fullName>
    </submittedName>
</protein>
<organism evidence="3 4">
    <name type="scientific">Phyllosticta capitalensis</name>
    <dbReference type="NCBI Taxonomy" id="121624"/>
    <lineage>
        <taxon>Eukaryota</taxon>
        <taxon>Fungi</taxon>
        <taxon>Dikarya</taxon>
        <taxon>Ascomycota</taxon>
        <taxon>Pezizomycotina</taxon>
        <taxon>Dothideomycetes</taxon>
        <taxon>Dothideomycetes incertae sedis</taxon>
        <taxon>Botryosphaeriales</taxon>
        <taxon>Phyllostictaceae</taxon>
        <taxon>Phyllosticta</taxon>
    </lineage>
</organism>
<name>A0ABR1YIC6_9PEZI</name>
<feature type="region of interest" description="Disordered" evidence="2">
    <location>
        <begin position="1231"/>
        <end position="1293"/>
    </location>
</feature>
<dbReference type="Proteomes" id="UP001492380">
    <property type="component" value="Unassembled WGS sequence"/>
</dbReference>